<dbReference type="InterPro" id="IPR013154">
    <property type="entry name" value="ADH-like_N"/>
</dbReference>
<keyword evidence="7" id="KW-1185">Reference proteome</keyword>
<evidence type="ECO:0000256" key="1">
    <source>
        <dbReference type="ARBA" id="ARBA00022723"/>
    </source>
</evidence>
<dbReference type="AlphaFoldDB" id="A0A5C6C3G8"/>
<evidence type="ECO:0000313" key="6">
    <source>
        <dbReference type="EMBL" id="TWU17834.1"/>
    </source>
</evidence>
<comment type="caution">
    <text evidence="6">The sequence shown here is derived from an EMBL/GenBank/DDBJ whole genome shotgun (WGS) entry which is preliminary data.</text>
</comment>
<dbReference type="PANTHER" id="PTHR43401:SF5">
    <property type="entry name" value="ALCOHOL DEHYDROGENASE-RELATED"/>
    <property type="match status" value="1"/>
</dbReference>
<dbReference type="InterPro" id="IPR011032">
    <property type="entry name" value="GroES-like_sf"/>
</dbReference>
<keyword evidence="1 4" id="KW-0479">Metal-binding</keyword>
<sequence>MTTSPIDDKACFRGKIAIMQAVLYHRCGEQPFLQTVPDPTPKPDGAVIRVEATGLCRSDWHGWQGRDPDIRSFPHIPGHEFAGEVVAVGKDVRHNLIGQRVTMPFVAGCGTCHECASGNQQVCDHQFQPGFTAWGSFAEYVAVRYAEGNLVPLPGNITSAAAASLGCRMATAYRAVAIQGAVREGMWMAVHGCGGVGLSSVMIGAALGARVIAVDVRSEPLQLAQQLGAEAILNASDFGDIPAAIHGLTGRGADVSLDALGSNATFANSILSLRKRGRHVQVGLLTEEATLPVAPMSRLIAWELEVVGSHGMQAHAYPELFKLIESGKLAPERLVDRVLPLETVPQELAAMGEYMGCGVTLFEP</sequence>
<dbReference type="EC" id="1.1.1.1" evidence="6"/>
<evidence type="ECO:0000256" key="3">
    <source>
        <dbReference type="ARBA" id="ARBA00023002"/>
    </source>
</evidence>
<dbReference type="CDD" id="cd08260">
    <property type="entry name" value="Zn_ADH6"/>
    <property type="match status" value="1"/>
</dbReference>
<dbReference type="SUPFAM" id="SSF51735">
    <property type="entry name" value="NAD(P)-binding Rossmann-fold domains"/>
    <property type="match status" value="1"/>
</dbReference>
<dbReference type="PANTHER" id="PTHR43401">
    <property type="entry name" value="L-THREONINE 3-DEHYDROGENASE"/>
    <property type="match status" value="1"/>
</dbReference>
<dbReference type="SMART" id="SM00829">
    <property type="entry name" value="PKS_ER"/>
    <property type="match status" value="1"/>
</dbReference>
<dbReference type="GO" id="GO:0004022">
    <property type="term" value="F:alcohol dehydrogenase (NAD+) activity"/>
    <property type="evidence" value="ECO:0007669"/>
    <property type="project" value="UniProtKB-EC"/>
</dbReference>
<dbReference type="EMBL" id="SJPS01000018">
    <property type="protein sequence ID" value="TWU17834.1"/>
    <property type="molecule type" value="Genomic_DNA"/>
</dbReference>
<organism evidence="6 7">
    <name type="scientific">Bythopirellula polymerisocia</name>
    <dbReference type="NCBI Taxonomy" id="2528003"/>
    <lineage>
        <taxon>Bacteria</taxon>
        <taxon>Pseudomonadati</taxon>
        <taxon>Planctomycetota</taxon>
        <taxon>Planctomycetia</taxon>
        <taxon>Pirellulales</taxon>
        <taxon>Lacipirellulaceae</taxon>
        <taxon>Bythopirellula</taxon>
    </lineage>
</organism>
<dbReference type="InterPro" id="IPR036291">
    <property type="entry name" value="NAD(P)-bd_dom_sf"/>
</dbReference>
<dbReference type="Gene3D" id="3.90.180.10">
    <property type="entry name" value="Medium-chain alcohol dehydrogenases, catalytic domain"/>
    <property type="match status" value="1"/>
</dbReference>
<reference evidence="6 7" key="1">
    <citation type="submission" date="2019-02" db="EMBL/GenBank/DDBJ databases">
        <title>Deep-cultivation of Planctomycetes and their phenomic and genomic characterization uncovers novel biology.</title>
        <authorList>
            <person name="Wiegand S."/>
            <person name="Jogler M."/>
            <person name="Boedeker C."/>
            <person name="Pinto D."/>
            <person name="Vollmers J."/>
            <person name="Rivas-Marin E."/>
            <person name="Kohn T."/>
            <person name="Peeters S.H."/>
            <person name="Heuer A."/>
            <person name="Rast P."/>
            <person name="Oberbeckmann S."/>
            <person name="Bunk B."/>
            <person name="Jeske O."/>
            <person name="Meyerdierks A."/>
            <person name="Storesund J.E."/>
            <person name="Kallscheuer N."/>
            <person name="Luecker S."/>
            <person name="Lage O.M."/>
            <person name="Pohl T."/>
            <person name="Merkel B.J."/>
            <person name="Hornburger P."/>
            <person name="Mueller R.-W."/>
            <person name="Bruemmer F."/>
            <person name="Labrenz M."/>
            <person name="Spormann A.M."/>
            <person name="Op Den Camp H."/>
            <person name="Overmann J."/>
            <person name="Amann R."/>
            <person name="Jetten M.S.M."/>
            <person name="Mascher T."/>
            <person name="Medema M.H."/>
            <person name="Devos D.P."/>
            <person name="Kaster A.-K."/>
            <person name="Ovreas L."/>
            <person name="Rohde M."/>
            <person name="Galperin M.Y."/>
            <person name="Jogler C."/>
        </authorList>
    </citation>
    <scope>NUCLEOTIDE SEQUENCE [LARGE SCALE GENOMIC DNA]</scope>
    <source>
        <strain evidence="6 7">Pla144</strain>
    </source>
</reference>
<gene>
    <name evidence="6" type="ORF">Pla144_50410</name>
</gene>
<dbReference type="InterPro" id="IPR002328">
    <property type="entry name" value="ADH_Zn_CS"/>
</dbReference>
<dbReference type="InterPro" id="IPR050129">
    <property type="entry name" value="Zn_alcohol_dh"/>
</dbReference>
<dbReference type="PROSITE" id="PS00059">
    <property type="entry name" value="ADH_ZINC"/>
    <property type="match status" value="1"/>
</dbReference>
<dbReference type="Proteomes" id="UP000318437">
    <property type="component" value="Unassembled WGS sequence"/>
</dbReference>
<proteinExistence type="inferred from homology"/>
<dbReference type="Pfam" id="PF00107">
    <property type="entry name" value="ADH_zinc_N"/>
    <property type="match status" value="1"/>
</dbReference>
<evidence type="ECO:0000256" key="4">
    <source>
        <dbReference type="RuleBase" id="RU361277"/>
    </source>
</evidence>
<comment type="cofactor">
    <cofactor evidence="4">
        <name>Zn(2+)</name>
        <dbReference type="ChEBI" id="CHEBI:29105"/>
    </cofactor>
</comment>
<name>A0A5C6C3G8_9BACT</name>
<comment type="similarity">
    <text evidence="4">Belongs to the zinc-containing alcohol dehydrogenase family.</text>
</comment>
<accession>A0A5C6C3G8</accession>
<evidence type="ECO:0000256" key="2">
    <source>
        <dbReference type="ARBA" id="ARBA00022833"/>
    </source>
</evidence>
<feature type="domain" description="Enoyl reductase (ER)" evidence="5">
    <location>
        <begin position="28"/>
        <end position="360"/>
    </location>
</feature>
<dbReference type="Pfam" id="PF08240">
    <property type="entry name" value="ADH_N"/>
    <property type="match status" value="1"/>
</dbReference>
<protein>
    <submittedName>
        <fullName evidence="6">Alcohol dehydrogenase</fullName>
        <ecNumber evidence="6">1.1.1.1</ecNumber>
    </submittedName>
</protein>
<dbReference type="InterPro" id="IPR013149">
    <property type="entry name" value="ADH-like_C"/>
</dbReference>
<dbReference type="InterPro" id="IPR020843">
    <property type="entry name" value="ER"/>
</dbReference>
<evidence type="ECO:0000313" key="7">
    <source>
        <dbReference type="Proteomes" id="UP000318437"/>
    </source>
</evidence>
<keyword evidence="3 6" id="KW-0560">Oxidoreductase</keyword>
<dbReference type="SUPFAM" id="SSF50129">
    <property type="entry name" value="GroES-like"/>
    <property type="match status" value="1"/>
</dbReference>
<keyword evidence="2 4" id="KW-0862">Zinc</keyword>
<dbReference type="GO" id="GO:0008270">
    <property type="term" value="F:zinc ion binding"/>
    <property type="evidence" value="ECO:0007669"/>
    <property type="project" value="InterPro"/>
</dbReference>
<evidence type="ECO:0000259" key="5">
    <source>
        <dbReference type="SMART" id="SM00829"/>
    </source>
</evidence>